<reference evidence="2 3" key="1">
    <citation type="journal article" date="2020" name="Cell">
        <title>Large-Scale Comparative Analyses of Tick Genomes Elucidate Their Genetic Diversity and Vector Capacities.</title>
        <authorList>
            <consortium name="Tick Genome and Microbiome Consortium (TIGMIC)"/>
            <person name="Jia N."/>
            <person name="Wang J."/>
            <person name="Shi W."/>
            <person name="Du L."/>
            <person name="Sun Y."/>
            <person name="Zhan W."/>
            <person name="Jiang J.F."/>
            <person name="Wang Q."/>
            <person name="Zhang B."/>
            <person name="Ji P."/>
            <person name="Bell-Sakyi L."/>
            <person name="Cui X.M."/>
            <person name="Yuan T.T."/>
            <person name="Jiang B.G."/>
            <person name="Yang W.F."/>
            <person name="Lam T.T."/>
            <person name="Chang Q.C."/>
            <person name="Ding S.J."/>
            <person name="Wang X.J."/>
            <person name="Zhu J.G."/>
            <person name="Ruan X.D."/>
            <person name="Zhao L."/>
            <person name="Wei J.T."/>
            <person name="Ye R.Z."/>
            <person name="Que T.C."/>
            <person name="Du C.H."/>
            <person name="Zhou Y.H."/>
            <person name="Cheng J.X."/>
            <person name="Dai P.F."/>
            <person name="Guo W.B."/>
            <person name="Han X.H."/>
            <person name="Huang E.J."/>
            <person name="Li L.F."/>
            <person name="Wei W."/>
            <person name="Gao Y.C."/>
            <person name="Liu J.Z."/>
            <person name="Shao H.Z."/>
            <person name="Wang X."/>
            <person name="Wang C.C."/>
            <person name="Yang T.C."/>
            <person name="Huo Q.B."/>
            <person name="Li W."/>
            <person name="Chen H.Y."/>
            <person name="Chen S.E."/>
            <person name="Zhou L.G."/>
            <person name="Ni X.B."/>
            <person name="Tian J.H."/>
            <person name="Sheng Y."/>
            <person name="Liu T."/>
            <person name="Pan Y.S."/>
            <person name="Xia L.Y."/>
            <person name="Li J."/>
            <person name="Zhao F."/>
            <person name="Cao W.C."/>
        </authorList>
    </citation>
    <scope>NUCLEOTIDE SEQUENCE [LARGE SCALE GENOMIC DNA]</scope>
    <source>
        <strain evidence="2">HaeL-2018</strain>
    </source>
</reference>
<gene>
    <name evidence="2" type="ORF">HPB48_025224</name>
</gene>
<protein>
    <submittedName>
        <fullName evidence="2">Uncharacterized protein</fullName>
    </submittedName>
</protein>
<proteinExistence type="predicted"/>
<dbReference type="EMBL" id="JABSTR010001186">
    <property type="protein sequence ID" value="KAH9383592.1"/>
    <property type="molecule type" value="Genomic_DNA"/>
</dbReference>
<dbReference type="OrthoDB" id="3229771at2759"/>
<sequence length="202" mass="22464">MSDANRAASAITYPVFPECRLDEEDADVEVEVTRCGGGDVCGEEEEAAEHIVLRCELNPHHSSDATTMAEVLGFIAHPPPGSTLATENTTDASAAPTGQQNFGKAKLRRKLSNGATVFSEYVDDALFEFLERKRSTGRAVSNRLLSEEAPLHKQVWKQRFGAAMRRDMNESQRTPEESAQAFSTFRTSANFLRWRNDVKRQI</sequence>
<accession>A0A9J6H9K5</accession>
<evidence type="ECO:0000313" key="2">
    <source>
        <dbReference type="EMBL" id="KAH9383592.1"/>
    </source>
</evidence>
<feature type="compositionally biased region" description="Polar residues" evidence="1">
    <location>
        <begin position="83"/>
        <end position="101"/>
    </location>
</feature>
<dbReference type="VEuPathDB" id="VectorBase:HLOH_057129"/>
<organism evidence="2 3">
    <name type="scientific">Haemaphysalis longicornis</name>
    <name type="common">Bush tick</name>
    <dbReference type="NCBI Taxonomy" id="44386"/>
    <lineage>
        <taxon>Eukaryota</taxon>
        <taxon>Metazoa</taxon>
        <taxon>Ecdysozoa</taxon>
        <taxon>Arthropoda</taxon>
        <taxon>Chelicerata</taxon>
        <taxon>Arachnida</taxon>
        <taxon>Acari</taxon>
        <taxon>Parasitiformes</taxon>
        <taxon>Ixodida</taxon>
        <taxon>Ixodoidea</taxon>
        <taxon>Ixodidae</taxon>
        <taxon>Haemaphysalinae</taxon>
        <taxon>Haemaphysalis</taxon>
    </lineage>
</organism>
<name>A0A9J6H9K5_HAELO</name>
<dbReference type="AlphaFoldDB" id="A0A9J6H9K5"/>
<evidence type="ECO:0000313" key="3">
    <source>
        <dbReference type="Proteomes" id="UP000821853"/>
    </source>
</evidence>
<keyword evidence="3" id="KW-1185">Reference proteome</keyword>
<evidence type="ECO:0000256" key="1">
    <source>
        <dbReference type="SAM" id="MobiDB-lite"/>
    </source>
</evidence>
<feature type="region of interest" description="Disordered" evidence="1">
    <location>
        <begin position="80"/>
        <end position="101"/>
    </location>
</feature>
<dbReference type="Proteomes" id="UP000821853">
    <property type="component" value="Unassembled WGS sequence"/>
</dbReference>
<comment type="caution">
    <text evidence="2">The sequence shown here is derived from an EMBL/GenBank/DDBJ whole genome shotgun (WGS) entry which is preliminary data.</text>
</comment>